<keyword evidence="5" id="KW-1185">Reference proteome</keyword>
<dbReference type="EMBL" id="JAHFVK010000001">
    <property type="protein sequence ID" value="MBT2133019.1"/>
    <property type="molecule type" value="Genomic_DNA"/>
</dbReference>
<name>A0ABS5VZZ3_9SPHN</name>
<organism evidence="4 5">
    <name type="scientific">Croceibacterium selenioxidans</name>
    <dbReference type="NCBI Taxonomy" id="2838833"/>
    <lineage>
        <taxon>Bacteria</taxon>
        <taxon>Pseudomonadati</taxon>
        <taxon>Pseudomonadota</taxon>
        <taxon>Alphaproteobacteria</taxon>
        <taxon>Sphingomonadales</taxon>
        <taxon>Erythrobacteraceae</taxon>
        <taxon>Croceibacterium</taxon>
    </lineage>
</organism>
<dbReference type="Pfam" id="PF16967">
    <property type="entry name" value="TcfC"/>
    <property type="match status" value="1"/>
</dbReference>
<keyword evidence="1" id="KW-0732">Signal</keyword>
<dbReference type="InterPro" id="IPR032636">
    <property type="entry name" value="Pilus_assem_E-set-like_dom"/>
</dbReference>
<dbReference type="RefSeq" id="WP_214534306.1">
    <property type="nucleotide sequence ID" value="NZ_JAHFVK010000001.1"/>
</dbReference>
<sequence>MARLHSLGARASLRGLALGCTILSAGTVFQPAHAKEAHSLAILVGEPEGFSDLTESQVLLVDVYFGGVRRGEAKINTVPGAISFVEPSAALALLPELSDRAAVEAALAAGSLPANAALACSDNTDPAQCGKLNPDVVGVIFDRNHFRLDIFLNPRFVAVRESIADEYLPEPEGGLAMINSIGAIMSGRLGEGSNYYNFQDSIVVGNGVRRVRADLSYASELGFGAERIALEWDRPGLRYSAGAIWAPGNDISGRRKLVGAGIETQIDTRLDKDVLTGSPVVVYLQQRARVDIVRDGRVLSSAIYEAGNQQLDTSSLPDGAYDIILRIEEPGQPAREERRFFNKSRRVPSEGRTDFFAFGGMLVDASESHSLNVSDRPYFQGGVAHRLNKSWVIEGGVEATDETASAEVAAIFLSDIVQLRAAAVANIAGTYGGVLQIMSGGYSRLNFNFDLRRIEADEFDAGAIVPPDAPAGLPGSFWQGGSYSQVGGVVSFSLATVRFLGTFFYRDDPMRDARYSIGPAVEWDVLNKGPFTLTMRGDATATERGTSGFAGLSLRFLGSRASLTGLGGARASTITGDDLGEGPAGALSAAWSPALSEGELALGAGFDHQPDRDNIVGSTEFRHRLGTVSGDLVHSQGQGSSVTQYSLGLQTTLIAGAGAVQVAGKTTTESMIVARVKGASQDDRFDIYVDDQVAGSITGAEPFTLSLPPYRAYDVRIRPTGEGLLAYDSSPRKVSLYPGTVSNLDWAVSRITIKFGRLTAPGGAPLPGASITGKGIWSQTDDNGYFQIEAPDDAELEVTLNDGRTYAMTLPAGEIRSGIARLGAIVCCTESEIQLGSLGELPGPANGGSK</sequence>
<dbReference type="Proteomes" id="UP000811255">
    <property type="component" value="Unassembled WGS sequence"/>
</dbReference>
<accession>A0ABS5VZZ3</accession>
<proteinExistence type="predicted"/>
<evidence type="ECO:0000313" key="5">
    <source>
        <dbReference type="Proteomes" id="UP000811255"/>
    </source>
</evidence>
<comment type="caution">
    <text evidence="4">The sequence shown here is derived from an EMBL/GenBank/DDBJ whole genome shotgun (WGS) entry which is preliminary data.</text>
</comment>
<evidence type="ECO:0000259" key="3">
    <source>
        <dbReference type="Pfam" id="PF16967"/>
    </source>
</evidence>
<reference evidence="4 5" key="1">
    <citation type="submission" date="2021-05" db="EMBL/GenBank/DDBJ databases">
        <title>Croceibacterium sp. LX-88 genome sequence.</title>
        <authorList>
            <person name="Luo X."/>
        </authorList>
    </citation>
    <scope>NUCLEOTIDE SEQUENCE [LARGE SCALE GENOMIC DNA]</scope>
    <source>
        <strain evidence="4 5">LX-88</strain>
    </source>
</reference>
<feature type="domain" description="Pilus assembly protein C-terminal" evidence="2">
    <location>
        <begin position="736"/>
        <end position="827"/>
    </location>
</feature>
<dbReference type="InterPro" id="IPR031917">
    <property type="entry name" value="Pilus_assem_C"/>
</dbReference>
<evidence type="ECO:0000313" key="4">
    <source>
        <dbReference type="EMBL" id="MBT2133019.1"/>
    </source>
</evidence>
<protein>
    <submittedName>
        <fullName evidence="4">TcfC E-set like domain-containing protein</fullName>
    </submittedName>
</protein>
<feature type="domain" description="Pilus assembly protein E-set like" evidence="3">
    <location>
        <begin position="278"/>
        <end position="343"/>
    </location>
</feature>
<gene>
    <name evidence="4" type="ORF">KK137_01625</name>
</gene>
<evidence type="ECO:0000259" key="2">
    <source>
        <dbReference type="Pfam" id="PF15976"/>
    </source>
</evidence>
<evidence type="ECO:0000256" key="1">
    <source>
        <dbReference type="ARBA" id="ARBA00022729"/>
    </source>
</evidence>
<dbReference type="Pfam" id="PF15976">
    <property type="entry name" value="CooC_C"/>
    <property type="match status" value="1"/>
</dbReference>